<protein>
    <submittedName>
        <fullName evidence="1">Uncharacterized protein</fullName>
    </submittedName>
</protein>
<organism evidence="1 2">
    <name type="scientific">Rhizopus microsporus</name>
    <dbReference type="NCBI Taxonomy" id="58291"/>
    <lineage>
        <taxon>Eukaryota</taxon>
        <taxon>Fungi</taxon>
        <taxon>Fungi incertae sedis</taxon>
        <taxon>Mucoromycota</taxon>
        <taxon>Mucoromycotina</taxon>
        <taxon>Mucoromycetes</taxon>
        <taxon>Mucorales</taxon>
        <taxon>Mucorineae</taxon>
        <taxon>Rhizopodaceae</taxon>
        <taxon>Rhizopus</taxon>
    </lineage>
</organism>
<reference evidence="1 2" key="1">
    <citation type="journal article" date="2016" name="Proc. Natl. Acad. Sci. U.S.A.">
        <title>Lipid metabolic changes in an early divergent fungus govern the establishment of a mutualistic symbiosis with endobacteria.</title>
        <authorList>
            <person name="Lastovetsky O.A."/>
            <person name="Gaspar M.L."/>
            <person name="Mondo S.J."/>
            <person name="LaButti K.M."/>
            <person name="Sandor L."/>
            <person name="Grigoriev I.V."/>
            <person name="Henry S.A."/>
            <person name="Pawlowska T.E."/>
        </authorList>
    </citation>
    <scope>NUCLEOTIDE SEQUENCE [LARGE SCALE GENOMIC DNA]</scope>
    <source>
        <strain evidence="1 2">ATCC 11559</strain>
    </source>
</reference>
<name>A0A1X0RWQ2_RHIZD</name>
<accession>A0A1X0RWQ2</accession>
<feature type="non-terminal residue" evidence="1">
    <location>
        <position position="1"/>
    </location>
</feature>
<dbReference type="Proteomes" id="UP000242381">
    <property type="component" value="Unassembled WGS sequence"/>
</dbReference>
<gene>
    <name evidence="1" type="ORF">BCV71DRAFT_271683</name>
</gene>
<dbReference type="EMBL" id="KV921385">
    <property type="protein sequence ID" value="ORE16437.1"/>
    <property type="molecule type" value="Genomic_DNA"/>
</dbReference>
<dbReference type="AlphaFoldDB" id="A0A1X0RWQ2"/>
<evidence type="ECO:0000313" key="1">
    <source>
        <dbReference type="EMBL" id="ORE16437.1"/>
    </source>
</evidence>
<evidence type="ECO:0000313" key="2">
    <source>
        <dbReference type="Proteomes" id="UP000242381"/>
    </source>
</evidence>
<proteinExistence type="predicted"/>
<sequence>RRRILGKEHKSFLLNCIDKNPFSIVTEVTESLMKKFEDINVPHSTIYNFLTTECNLLSRHNSSL</sequence>